<dbReference type="KEGG" id="lgi:LOTGIDRAFT_163412"/>
<organism evidence="1 2">
    <name type="scientific">Lottia gigantea</name>
    <name type="common">Giant owl limpet</name>
    <dbReference type="NCBI Taxonomy" id="225164"/>
    <lineage>
        <taxon>Eukaryota</taxon>
        <taxon>Metazoa</taxon>
        <taxon>Spiralia</taxon>
        <taxon>Lophotrochozoa</taxon>
        <taxon>Mollusca</taxon>
        <taxon>Gastropoda</taxon>
        <taxon>Patellogastropoda</taxon>
        <taxon>Lottioidea</taxon>
        <taxon>Lottiidae</taxon>
        <taxon>Lottia</taxon>
    </lineage>
</organism>
<protein>
    <recommendedName>
        <fullName evidence="3">Death domain-containing protein</fullName>
    </recommendedName>
</protein>
<dbReference type="AlphaFoldDB" id="V3ZK55"/>
<name>V3ZK55_LOTGI</name>
<dbReference type="RefSeq" id="XP_009057737.1">
    <property type="nucleotide sequence ID" value="XM_009059489.1"/>
</dbReference>
<dbReference type="OMA" id="NRLTRRC"/>
<evidence type="ECO:0000313" key="2">
    <source>
        <dbReference type="Proteomes" id="UP000030746"/>
    </source>
</evidence>
<dbReference type="OrthoDB" id="6066069at2759"/>
<evidence type="ECO:0008006" key="3">
    <source>
        <dbReference type="Google" id="ProtNLM"/>
    </source>
</evidence>
<proteinExistence type="predicted"/>
<dbReference type="HOGENOM" id="CLU_1009309_0_0_1"/>
<gene>
    <name evidence="1" type="ORF">LOTGIDRAFT_163412</name>
</gene>
<keyword evidence="2" id="KW-1185">Reference proteome</keyword>
<dbReference type="CTD" id="20239405"/>
<evidence type="ECO:0000313" key="1">
    <source>
        <dbReference type="EMBL" id="ESO91683.1"/>
    </source>
</evidence>
<reference evidence="1 2" key="1">
    <citation type="journal article" date="2013" name="Nature">
        <title>Insights into bilaterian evolution from three spiralian genomes.</title>
        <authorList>
            <person name="Simakov O."/>
            <person name="Marletaz F."/>
            <person name="Cho S.J."/>
            <person name="Edsinger-Gonzales E."/>
            <person name="Havlak P."/>
            <person name="Hellsten U."/>
            <person name="Kuo D.H."/>
            <person name="Larsson T."/>
            <person name="Lv J."/>
            <person name="Arendt D."/>
            <person name="Savage R."/>
            <person name="Osoegawa K."/>
            <person name="de Jong P."/>
            <person name="Grimwood J."/>
            <person name="Chapman J.A."/>
            <person name="Shapiro H."/>
            <person name="Aerts A."/>
            <person name="Otillar R.P."/>
            <person name="Terry A.Y."/>
            <person name="Boore J.L."/>
            <person name="Grigoriev I.V."/>
            <person name="Lindberg D.R."/>
            <person name="Seaver E.C."/>
            <person name="Weisblat D.A."/>
            <person name="Putnam N.H."/>
            <person name="Rokhsar D.S."/>
        </authorList>
    </citation>
    <scope>NUCLEOTIDE SEQUENCE [LARGE SCALE GENOMIC DNA]</scope>
</reference>
<dbReference type="EMBL" id="KB202237">
    <property type="protein sequence ID" value="ESO91683.1"/>
    <property type="molecule type" value="Genomic_DNA"/>
</dbReference>
<dbReference type="Proteomes" id="UP000030746">
    <property type="component" value="Unassembled WGS sequence"/>
</dbReference>
<accession>V3ZK55</accession>
<dbReference type="GeneID" id="20239405"/>
<sequence length="276" mass="31284">MKRMRCLFLGCALVVAFIYFSSTFVSATVDMNIKELQFVADHLTPEECIQVEAALRQNRFQIDWEQLKKDTKTLNEKTKSTPCLVRLVNWDRGKAKHLTFQDLAIRLKELGFVEVSDKISKNVNHEKAEEVKESFVDDPFKELVPTKSLLLDEPKDLKSAQIKPAPIEEESHYNVILWSVLGSLSFTLLLLVSCYVCCPEGCCTVWRKTVPQGCSVGCDMLVYQCSACCSRLGKDTEYHLLDGEETNQTDLDSGQIPSFEEVENAITRARSVTRNV</sequence>